<comment type="caution">
    <text evidence="3">The sequence shown here is derived from an EMBL/GenBank/DDBJ whole genome shotgun (WGS) entry which is preliminary data.</text>
</comment>
<dbReference type="Pfam" id="PF13663">
    <property type="entry name" value="DUF4148"/>
    <property type="match status" value="1"/>
</dbReference>
<gene>
    <name evidence="3" type="ORF">C9I57_13110</name>
</gene>
<dbReference type="RefSeq" id="WP_107151117.1">
    <property type="nucleotide sequence ID" value="NZ_PYUC01000006.1"/>
</dbReference>
<accession>A0A2T3XU68</accession>
<dbReference type="InterPro" id="IPR025421">
    <property type="entry name" value="DUF4148"/>
</dbReference>
<reference evidence="3 4" key="1">
    <citation type="submission" date="2018-03" db="EMBL/GenBank/DDBJ databases">
        <title>Whole genome analyses suggest that Burkholderia sensu lato contains two further novel genera in the rhizoxinica-symbiotica group Mycetohabitans gen. nov., and Trinickia gen. nov.: implications for the evolution of diazotrophy and nodulation in the Burkholderiaceae.</title>
        <authorList>
            <person name="Estrada De Los Santos P."/>
            <person name="Palmer M."/>
            <person name="Chavez-Ramirez B."/>
            <person name="Steenkamp E.T."/>
            <person name="Hirsch A.M."/>
            <person name="Manyaka P."/>
            <person name="Maluk M."/>
            <person name="Lafos M."/>
            <person name="Crook M."/>
            <person name="Gross E."/>
            <person name="Simon M.F."/>
            <person name="Bueno Dos Reis Junior F."/>
            <person name="Poole P.S."/>
            <person name="Venter S.N."/>
            <person name="James E.K."/>
        </authorList>
    </citation>
    <scope>NUCLEOTIDE SEQUENCE [LARGE SCALE GENOMIC DNA]</scope>
    <source>
        <strain evidence="3 4">JPY-366</strain>
    </source>
</reference>
<organism evidence="3 4">
    <name type="scientific">Trinickia symbiotica</name>
    <dbReference type="NCBI Taxonomy" id="863227"/>
    <lineage>
        <taxon>Bacteria</taxon>
        <taxon>Pseudomonadati</taxon>
        <taxon>Pseudomonadota</taxon>
        <taxon>Betaproteobacteria</taxon>
        <taxon>Burkholderiales</taxon>
        <taxon>Burkholderiaceae</taxon>
        <taxon>Trinickia</taxon>
    </lineage>
</organism>
<protein>
    <submittedName>
        <fullName evidence="3">DUF4148 domain-containing protein</fullName>
    </submittedName>
</protein>
<evidence type="ECO:0000256" key="2">
    <source>
        <dbReference type="SAM" id="SignalP"/>
    </source>
</evidence>
<evidence type="ECO:0000313" key="3">
    <source>
        <dbReference type="EMBL" id="PTB20048.1"/>
    </source>
</evidence>
<keyword evidence="2" id="KW-0732">Signal</keyword>
<sequence>MKTLACVVLASCALASPVVSFAQSTAPVTRAQVRAELIRLEQAGYRMGDGDQTKYPEQIQAAEAKIAAQDSQQAGNSGVGGTTTSGVSASGTIPHVSNPSPSSCVGPASYCDLFFGH</sequence>
<proteinExistence type="predicted"/>
<feature type="signal peptide" evidence="2">
    <location>
        <begin position="1"/>
        <end position="22"/>
    </location>
</feature>
<evidence type="ECO:0000256" key="1">
    <source>
        <dbReference type="SAM" id="MobiDB-lite"/>
    </source>
</evidence>
<dbReference type="Proteomes" id="UP000240638">
    <property type="component" value="Unassembled WGS sequence"/>
</dbReference>
<dbReference type="AlphaFoldDB" id="A0A2T3XU68"/>
<name>A0A2T3XU68_9BURK</name>
<evidence type="ECO:0000313" key="4">
    <source>
        <dbReference type="Proteomes" id="UP000240638"/>
    </source>
</evidence>
<feature type="region of interest" description="Disordered" evidence="1">
    <location>
        <begin position="67"/>
        <end position="103"/>
    </location>
</feature>
<feature type="chain" id="PRO_5015474550" evidence="2">
    <location>
        <begin position="23"/>
        <end position="117"/>
    </location>
</feature>
<dbReference type="EMBL" id="PYUC01000006">
    <property type="protein sequence ID" value="PTB20048.1"/>
    <property type="molecule type" value="Genomic_DNA"/>
</dbReference>